<dbReference type="GO" id="GO:0005524">
    <property type="term" value="F:ATP binding"/>
    <property type="evidence" value="ECO:0007669"/>
    <property type="project" value="UniProtKB-KW"/>
</dbReference>
<evidence type="ECO:0000313" key="7">
    <source>
        <dbReference type="Proteomes" id="UP001501116"/>
    </source>
</evidence>
<evidence type="ECO:0000259" key="5">
    <source>
        <dbReference type="PROSITE" id="PS50893"/>
    </source>
</evidence>
<dbReference type="SMART" id="SM00382">
    <property type="entry name" value="AAA"/>
    <property type="match status" value="2"/>
</dbReference>
<evidence type="ECO:0000256" key="1">
    <source>
        <dbReference type="ARBA" id="ARBA00022448"/>
    </source>
</evidence>
<dbReference type="CDD" id="cd03215">
    <property type="entry name" value="ABC_Carb_Monos_II"/>
    <property type="match status" value="1"/>
</dbReference>
<keyword evidence="3" id="KW-0547">Nucleotide-binding</keyword>
<dbReference type="Gene3D" id="3.40.50.300">
    <property type="entry name" value="P-loop containing nucleotide triphosphate hydrolases"/>
    <property type="match status" value="2"/>
</dbReference>
<gene>
    <name evidence="6" type="ORF">GCM10009754_20370</name>
</gene>
<keyword evidence="1" id="KW-0813">Transport</keyword>
<protein>
    <submittedName>
        <fullName evidence="6">Sugar ABC transporter ATP-binding protein</fullName>
    </submittedName>
</protein>
<dbReference type="PANTHER" id="PTHR43790:SF9">
    <property type="entry name" value="GALACTOFURANOSE TRANSPORTER ATP-BINDING PROTEIN YTFR"/>
    <property type="match status" value="1"/>
</dbReference>
<comment type="caution">
    <text evidence="6">The sequence shown here is derived from an EMBL/GenBank/DDBJ whole genome shotgun (WGS) entry which is preliminary data.</text>
</comment>
<dbReference type="RefSeq" id="WP_344416019.1">
    <property type="nucleotide sequence ID" value="NZ_BAAANN010000006.1"/>
</dbReference>
<dbReference type="Pfam" id="PF00005">
    <property type="entry name" value="ABC_tran"/>
    <property type="match status" value="2"/>
</dbReference>
<name>A0ABN2QIA4_9PSEU</name>
<organism evidence="6 7">
    <name type="scientific">Amycolatopsis minnesotensis</name>
    <dbReference type="NCBI Taxonomy" id="337894"/>
    <lineage>
        <taxon>Bacteria</taxon>
        <taxon>Bacillati</taxon>
        <taxon>Actinomycetota</taxon>
        <taxon>Actinomycetes</taxon>
        <taxon>Pseudonocardiales</taxon>
        <taxon>Pseudonocardiaceae</taxon>
        <taxon>Amycolatopsis</taxon>
    </lineage>
</organism>
<accession>A0ABN2QIA4</accession>
<evidence type="ECO:0000256" key="2">
    <source>
        <dbReference type="ARBA" id="ARBA00022737"/>
    </source>
</evidence>
<proteinExistence type="predicted"/>
<keyword evidence="2" id="KW-0677">Repeat</keyword>
<dbReference type="CDD" id="cd03216">
    <property type="entry name" value="ABC_Carb_Monos_I"/>
    <property type="match status" value="1"/>
</dbReference>
<sequence length="531" mass="56142">MDSEAAGGAALVEMAGISKAYGGVRAVSGVDFTVREGEVHALLGENGAGKSTLMKVLSGEVGGYDGEIRVSGEPVHFTRPVDAQRAGIAMIHQELDLVPALSVAENVFLGKELKTRYGVVDRGRMLSETGELLDRAGVDLDPRRPIEQLRTGEQQLVTIAKALSLDARILIMDEPTSALSSHEVEQLFTVIAELRRGGAGIVYISHRMDEIGQVADRATVLRNGSVVAEFDARAMTAAQASEAMVGRPVHLMFRTEAEPDSAHLSDEPDGDDLLRIEDLVVRHKRPRPGRRDPAGISLRVRRGEIVGLAGLLGAGRTELLETLFGVGAGKPTGGRILLDGEEVAPSGPRQAIKLGIAFVPEDRRIAGLSLEHSVLANTVLSIVERIARLGAVPRAKERALATETTERLGVKLASLASPVGSLSGGNQQKVVLGRNLLTEPSLLLLDEPTRGVDVGAKAEIYRLLGETASRGVGVLLASSEPAELIGVCDRVIVLQDGRSVQEIDTASVSEADLLAASMGEGAVSEELGERS</sequence>
<dbReference type="Proteomes" id="UP001501116">
    <property type="component" value="Unassembled WGS sequence"/>
</dbReference>
<dbReference type="EMBL" id="BAAANN010000006">
    <property type="protein sequence ID" value="GAA1951432.1"/>
    <property type="molecule type" value="Genomic_DNA"/>
</dbReference>
<keyword evidence="4 6" id="KW-0067">ATP-binding</keyword>
<feature type="domain" description="ABC transporter" evidence="5">
    <location>
        <begin position="274"/>
        <end position="521"/>
    </location>
</feature>
<dbReference type="SUPFAM" id="SSF52540">
    <property type="entry name" value="P-loop containing nucleoside triphosphate hydrolases"/>
    <property type="match status" value="2"/>
</dbReference>
<dbReference type="InterPro" id="IPR050107">
    <property type="entry name" value="ABC_carbohydrate_import_ATPase"/>
</dbReference>
<dbReference type="InterPro" id="IPR017871">
    <property type="entry name" value="ABC_transporter-like_CS"/>
</dbReference>
<dbReference type="InterPro" id="IPR027417">
    <property type="entry name" value="P-loop_NTPase"/>
</dbReference>
<evidence type="ECO:0000256" key="4">
    <source>
        <dbReference type="ARBA" id="ARBA00022840"/>
    </source>
</evidence>
<dbReference type="InterPro" id="IPR003593">
    <property type="entry name" value="AAA+_ATPase"/>
</dbReference>
<dbReference type="PROSITE" id="PS50893">
    <property type="entry name" value="ABC_TRANSPORTER_2"/>
    <property type="match status" value="2"/>
</dbReference>
<feature type="domain" description="ABC transporter" evidence="5">
    <location>
        <begin position="12"/>
        <end position="248"/>
    </location>
</feature>
<dbReference type="InterPro" id="IPR003439">
    <property type="entry name" value="ABC_transporter-like_ATP-bd"/>
</dbReference>
<reference evidence="6 7" key="1">
    <citation type="journal article" date="2019" name="Int. J. Syst. Evol. Microbiol.">
        <title>The Global Catalogue of Microorganisms (GCM) 10K type strain sequencing project: providing services to taxonomists for standard genome sequencing and annotation.</title>
        <authorList>
            <consortium name="The Broad Institute Genomics Platform"/>
            <consortium name="The Broad Institute Genome Sequencing Center for Infectious Disease"/>
            <person name="Wu L."/>
            <person name="Ma J."/>
        </authorList>
    </citation>
    <scope>NUCLEOTIDE SEQUENCE [LARGE SCALE GENOMIC DNA]</scope>
    <source>
        <strain evidence="6 7">JCM 14545</strain>
    </source>
</reference>
<dbReference type="PANTHER" id="PTHR43790">
    <property type="entry name" value="CARBOHYDRATE TRANSPORT ATP-BINDING PROTEIN MG119-RELATED"/>
    <property type="match status" value="1"/>
</dbReference>
<evidence type="ECO:0000313" key="6">
    <source>
        <dbReference type="EMBL" id="GAA1951432.1"/>
    </source>
</evidence>
<evidence type="ECO:0000256" key="3">
    <source>
        <dbReference type="ARBA" id="ARBA00022741"/>
    </source>
</evidence>
<dbReference type="PROSITE" id="PS00211">
    <property type="entry name" value="ABC_TRANSPORTER_1"/>
    <property type="match status" value="1"/>
</dbReference>
<keyword evidence="7" id="KW-1185">Reference proteome</keyword>